<dbReference type="EMBL" id="CP059265">
    <property type="protein sequence ID" value="QLQ30894.1"/>
    <property type="molecule type" value="Genomic_DNA"/>
</dbReference>
<organism evidence="6 7">
    <name type="scientific">Candidatus Thiothrix singaporensis</name>
    <dbReference type="NCBI Taxonomy" id="2799669"/>
    <lineage>
        <taxon>Bacteria</taxon>
        <taxon>Pseudomonadati</taxon>
        <taxon>Pseudomonadota</taxon>
        <taxon>Gammaproteobacteria</taxon>
        <taxon>Thiotrichales</taxon>
        <taxon>Thiotrichaceae</taxon>
        <taxon>Thiothrix</taxon>
    </lineage>
</organism>
<protein>
    <submittedName>
        <fullName evidence="6">Efflux RND transporter periplasmic adaptor subunit</fullName>
    </submittedName>
</protein>
<evidence type="ECO:0000313" key="7">
    <source>
        <dbReference type="Proteomes" id="UP000510621"/>
    </source>
</evidence>
<dbReference type="Gene3D" id="2.40.30.170">
    <property type="match status" value="1"/>
</dbReference>
<dbReference type="Proteomes" id="UP000510621">
    <property type="component" value="Chromosome"/>
</dbReference>
<accession>A0A7L6AP64</accession>
<name>A0A7L6AP64_9GAMM</name>
<dbReference type="Pfam" id="PF25954">
    <property type="entry name" value="Beta-barrel_RND_2"/>
    <property type="match status" value="1"/>
</dbReference>
<proteinExistence type="inferred from homology"/>
<dbReference type="PANTHER" id="PTHR30469">
    <property type="entry name" value="MULTIDRUG RESISTANCE PROTEIN MDTA"/>
    <property type="match status" value="1"/>
</dbReference>
<dbReference type="Gene3D" id="1.10.287.470">
    <property type="entry name" value="Helix hairpin bin"/>
    <property type="match status" value="1"/>
</dbReference>
<comment type="similarity">
    <text evidence="1">Belongs to the membrane fusion protein (MFP) (TC 8.A.1) family.</text>
</comment>
<dbReference type="GO" id="GO:1990281">
    <property type="term" value="C:efflux pump complex"/>
    <property type="evidence" value="ECO:0007669"/>
    <property type="project" value="TreeGrafter"/>
</dbReference>
<reference evidence="6" key="1">
    <citation type="submission" date="2020-06" db="EMBL/GenBank/DDBJ databases">
        <title>Analysis procedures for assessing recovery of high quality, complete, closed genomes from Nanopore long read metagenome sequencing.</title>
        <authorList>
            <person name="Bessarab I."/>
            <person name="Arumugam K."/>
            <person name="Haryono M."/>
            <person name="Liu X."/>
            <person name="Roy S."/>
            <person name="Zuniga-Montanez R.E."/>
            <person name="Qiu G."/>
            <person name="Drautz-Moses D.I."/>
            <person name="Law Y.Y."/>
            <person name="Wuertz S."/>
            <person name="Lauro F.M."/>
            <person name="Huson D.H."/>
            <person name="Williams R.B."/>
        </authorList>
    </citation>
    <scope>NUCLEOTIDE SEQUENCE [LARGE SCALE GENOMIC DNA]</scope>
    <source>
        <strain evidence="6">SSD2</strain>
    </source>
</reference>
<dbReference type="AlphaFoldDB" id="A0A7L6AP64"/>
<dbReference type="SUPFAM" id="SSF111369">
    <property type="entry name" value="HlyD-like secretion proteins"/>
    <property type="match status" value="1"/>
</dbReference>
<dbReference type="Pfam" id="PF25989">
    <property type="entry name" value="YknX_C"/>
    <property type="match status" value="1"/>
</dbReference>
<gene>
    <name evidence="6" type="ORF">HZT40_03935</name>
</gene>
<feature type="domain" description="YknX-like C-terminal permuted SH3-like" evidence="5">
    <location>
        <begin position="289"/>
        <end position="358"/>
    </location>
</feature>
<keyword evidence="2" id="KW-0175">Coiled coil</keyword>
<dbReference type="PANTHER" id="PTHR30469:SF15">
    <property type="entry name" value="HLYD FAMILY OF SECRETION PROTEINS"/>
    <property type="match status" value="1"/>
</dbReference>
<feature type="chain" id="PRO_5029906398" evidence="3">
    <location>
        <begin position="27"/>
        <end position="376"/>
    </location>
</feature>
<evidence type="ECO:0000259" key="4">
    <source>
        <dbReference type="Pfam" id="PF25954"/>
    </source>
</evidence>
<feature type="coiled-coil region" evidence="2">
    <location>
        <begin position="107"/>
        <end position="134"/>
    </location>
</feature>
<dbReference type="InterPro" id="IPR058792">
    <property type="entry name" value="Beta-barrel_RND_2"/>
</dbReference>
<feature type="signal peptide" evidence="3">
    <location>
        <begin position="1"/>
        <end position="26"/>
    </location>
</feature>
<keyword evidence="3" id="KW-0732">Signal</keyword>
<evidence type="ECO:0000313" key="6">
    <source>
        <dbReference type="EMBL" id="QLQ30894.1"/>
    </source>
</evidence>
<dbReference type="Gene3D" id="2.40.50.100">
    <property type="match status" value="1"/>
</dbReference>
<dbReference type="InterPro" id="IPR006143">
    <property type="entry name" value="RND_pump_MFP"/>
</dbReference>
<evidence type="ECO:0000259" key="5">
    <source>
        <dbReference type="Pfam" id="PF25989"/>
    </source>
</evidence>
<dbReference type="InterPro" id="IPR058637">
    <property type="entry name" value="YknX-like_C"/>
</dbReference>
<dbReference type="Gene3D" id="2.40.420.20">
    <property type="match status" value="1"/>
</dbReference>
<sequence length="376" mass="39650">MQNLSLMLFRWLAALLLSVACNPLTAADAPATTPPKAALAVTVATPSEEEWPVSITANGSLAAWHEAVIAAEIGGLRVASIKAELGDQVKRGQELATLAKDSVEADVARAQAGVAQAEASLAEARLNADRARRLKTSGALPAQQIDQYLAAEATAKANLTAQQAVLQGERIRLRQTSIVAVDDGVVSSRTATLGAVVQAGTELFRLVRQNRIEWKADIPARDADQLQPGQKARLTLPTGKQADGEIRLVSPVIDPKTRNISVYVSLPPDSPARAGMFAQGEILTNSAKALSVPQSAVVLRDGNSYVFVVGADNRIAQRLVQVGRHHQDQVEILDGVSAQTRIVASGGAFLNDGDTVKVVDHPSPCGEGRGWGNNTP</sequence>
<dbReference type="KEGG" id="this:HZT40_03935"/>
<evidence type="ECO:0000256" key="1">
    <source>
        <dbReference type="ARBA" id="ARBA00009477"/>
    </source>
</evidence>
<evidence type="ECO:0000256" key="2">
    <source>
        <dbReference type="SAM" id="Coils"/>
    </source>
</evidence>
<evidence type="ECO:0000256" key="3">
    <source>
        <dbReference type="SAM" id="SignalP"/>
    </source>
</evidence>
<dbReference type="GO" id="GO:0015562">
    <property type="term" value="F:efflux transmembrane transporter activity"/>
    <property type="evidence" value="ECO:0007669"/>
    <property type="project" value="TreeGrafter"/>
</dbReference>
<feature type="domain" description="CusB-like beta-barrel" evidence="4">
    <location>
        <begin position="215"/>
        <end position="282"/>
    </location>
</feature>
<dbReference type="NCBIfam" id="TIGR01730">
    <property type="entry name" value="RND_mfp"/>
    <property type="match status" value="1"/>
</dbReference>
<keyword evidence="7" id="KW-1185">Reference proteome</keyword>